<dbReference type="AlphaFoldDB" id="A0A0N1R0D6"/>
<keyword evidence="1" id="KW-1133">Transmembrane helix</keyword>
<protein>
    <submittedName>
        <fullName evidence="2">Uncharacterized protein</fullName>
    </submittedName>
</protein>
<sequence length="46" mass="5808">MFLAYLSPYGFIFVRFCMLQLRLFIHQNKRLKTWLHLLMNYLLDWL</sequence>
<evidence type="ECO:0000313" key="2">
    <source>
        <dbReference type="EMBL" id="ACF92409.1"/>
    </source>
</evidence>
<gene>
    <name evidence="2" type="ordered locus">SeSA_A0660</name>
</gene>
<organism evidence="2 3">
    <name type="scientific">Salmonella schwarzengrund (strain CVM19633)</name>
    <dbReference type="NCBI Taxonomy" id="439843"/>
    <lineage>
        <taxon>Bacteria</taxon>
        <taxon>Pseudomonadati</taxon>
        <taxon>Pseudomonadota</taxon>
        <taxon>Gammaproteobacteria</taxon>
        <taxon>Enterobacterales</taxon>
        <taxon>Enterobacteriaceae</taxon>
        <taxon>Salmonella</taxon>
    </lineage>
</organism>
<dbReference type="Proteomes" id="UP000001865">
    <property type="component" value="Chromosome"/>
</dbReference>
<keyword evidence="1" id="KW-0472">Membrane</keyword>
<name>A0A0N1R0D6_SALSV</name>
<dbReference type="HOGENOM" id="CLU_3188847_0_0_6"/>
<dbReference type="EMBL" id="CP001127">
    <property type="protein sequence ID" value="ACF92409.1"/>
    <property type="molecule type" value="Genomic_DNA"/>
</dbReference>
<keyword evidence="1" id="KW-0812">Transmembrane</keyword>
<dbReference type="KEGG" id="sew:SeSA_A0660"/>
<evidence type="ECO:0000313" key="3">
    <source>
        <dbReference type="Proteomes" id="UP000001865"/>
    </source>
</evidence>
<reference evidence="2 3" key="1">
    <citation type="journal article" date="2011" name="J. Bacteriol.">
        <title>Comparative genomics of 28 Salmonella enterica isolates: evidence for CRISPR-mediated adaptive sublineage evolution.</title>
        <authorList>
            <person name="Fricke W.F."/>
            <person name="Mammel M.K."/>
            <person name="McDermott P.F."/>
            <person name="Tartera C."/>
            <person name="White D.G."/>
            <person name="Leclerc J.E."/>
            <person name="Ravel J."/>
            <person name="Cebula T.A."/>
        </authorList>
    </citation>
    <scope>NUCLEOTIDE SEQUENCE [LARGE SCALE GENOMIC DNA]</scope>
    <source>
        <strain evidence="2 3">CVM19633</strain>
    </source>
</reference>
<feature type="transmembrane region" description="Helical" evidence="1">
    <location>
        <begin position="6"/>
        <end position="25"/>
    </location>
</feature>
<evidence type="ECO:0000256" key="1">
    <source>
        <dbReference type="SAM" id="Phobius"/>
    </source>
</evidence>
<accession>A0A0N1R0D6</accession>
<proteinExistence type="predicted"/>